<proteinExistence type="predicted"/>
<gene>
    <name evidence="2" type="ORF">CXR34_08675</name>
</gene>
<keyword evidence="1" id="KW-1133">Transmembrane helix</keyword>
<evidence type="ECO:0000313" key="3">
    <source>
        <dbReference type="Proteomes" id="UP000233276"/>
    </source>
</evidence>
<dbReference type="Proteomes" id="UP000233276">
    <property type="component" value="Chromosome"/>
</dbReference>
<evidence type="ECO:0000313" key="2">
    <source>
        <dbReference type="EMBL" id="AUG29512.1"/>
    </source>
</evidence>
<dbReference type="EMBL" id="CP025299">
    <property type="protein sequence ID" value="AUG29512.1"/>
    <property type="molecule type" value="Genomic_DNA"/>
</dbReference>
<keyword evidence="1" id="KW-0812">Transmembrane</keyword>
<protein>
    <submittedName>
        <fullName evidence="2">Uncharacterized protein</fullName>
    </submittedName>
</protein>
<sequence length="88" mass="9316">MDQMAVIVGDSLARIQQTFEAWVAPAAPAVEEAHRSFNEVVLPGLTSVTRGVVALQEFTGPQLFTTIVLVCGVFVLLAVGSAVAYRSP</sequence>
<name>A0A2K9D9F8_9MICO</name>
<dbReference type="AlphaFoldDB" id="A0A2K9D9F8"/>
<evidence type="ECO:0000256" key="1">
    <source>
        <dbReference type="SAM" id="Phobius"/>
    </source>
</evidence>
<reference evidence="2 3" key="1">
    <citation type="submission" date="2017-12" db="EMBL/GenBank/DDBJ databases">
        <title>Isolation and characterization of estrogens degradatiion strain Microbacterium hominis SJTG1.</title>
        <authorList>
            <person name="Xiong W."/>
            <person name="Yin C."/>
            <person name="Zheng D."/>
            <person name="Liang R."/>
        </authorList>
    </citation>
    <scope>NUCLEOTIDE SEQUENCE [LARGE SCALE GENOMIC DNA]</scope>
    <source>
        <strain evidence="2 3">SJTG1</strain>
    </source>
</reference>
<dbReference type="KEGG" id="mhos:CXR34_08675"/>
<organism evidence="2 3">
    <name type="scientific">Microbacterium hominis</name>
    <dbReference type="NCBI Taxonomy" id="162426"/>
    <lineage>
        <taxon>Bacteria</taxon>
        <taxon>Bacillati</taxon>
        <taxon>Actinomycetota</taxon>
        <taxon>Actinomycetes</taxon>
        <taxon>Micrococcales</taxon>
        <taxon>Microbacteriaceae</taxon>
        <taxon>Microbacterium</taxon>
    </lineage>
</organism>
<accession>A0A2K9D9F8</accession>
<keyword evidence="1" id="KW-0472">Membrane</keyword>
<feature type="transmembrane region" description="Helical" evidence="1">
    <location>
        <begin position="63"/>
        <end position="85"/>
    </location>
</feature>
<dbReference type="RefSeq" id="WP_016464908.1">
    <property type="nucleotide sequence ID" value="NZ_CP025299.1"/>
</dbReference>